<keyword evidence="2" id="KW-1185">Reference proteome</keyword>
<name>A0A7X9RXE9_9BACT</name>
<proteinExistence type="predicted"/>
<dbReference type="RefSeq" id="WP_169658686.1">
    <property type="nucleotide sequence ID" value="NZ_JABANE010000064.1"/>
</dbReference>
<dbReference type="PROSITE" id="PS51257">
    <property type="entry name" value="PROKAR_LIPOPROTEIN"/>
    <property type="match status" value="1"/>
</dbReference>
<dbReference type="AlphaFoldDB" id="A0A7X9RXE9"/>
<evidence type="ECO:0008006" key="3">
    <source>
        <dbReference type="Google" id="ProtNLM"/>
    </source>
</evidence>
<comment type="caution">
    <text evidence="1">The sequence shown here is derived from an EMBL/GenBank/DDBJ whole genome shotgun (WGS) entry which is preliminary data.</text>
</comment>
<organism evidence="1 2">
    <name type="scientific">Flammeovirga aprica JL-4</name>
    <dbReference type="NCBI Taxonomy" id="694437"/>
    <lineage>
        <taxon>Bacteria</taxon>
        <taxon>Pseudomonadati</taxon>
        <taxon>Bacteroidota</taxon>
        <taxon>Cytophagia</taxon>
        <taxon>Cytophagales</taxon>
        <taxon>Flammeovirgaceae</taxon>
        <taxon>Flammeovirga</taxon>
    </lineage>
</organism>
<evidence type="ECO:0000313" key="1">
    <source>
        <dbReference type="EMBL" id="NME70448.1"/>
    </source>
</evidence>
<evidence type="ECO:0000313" key="2">
    <source>
        <dbReference type="Proteomes" id="UP000576082"/>
    </source>
</evidence>
<dbReference type="Proteomes" id="UP000576082">
    <property type="component" value="Unassembled WGS sequence"/>
</dbReference>
<accession>A0A7X9RXE9</accession>
<gene>
    <name evidence="1" type="ORF">HHU12_20905</name>
</gene>
<protein>
    <recommendedName>
        <fullName evidence="3">Lipoprotein</fullName>
    </recommendedName>
</protein>
<sequence length="165" mass="19063">MQKLIGLFLLLLTSCVYSEKQKDGYYHYSYCTAVAGEESEYHLYKTSFENEVDSSNLKIKILDKLSQGYLNFPVYIDYSSIDGSSGRITVLDSLTKYFKPDTYDLKVRSIGCSDLNIDSLLIEKENTFELRIEMGFGSGFADFDIQSKRRLTKFQIRRKGRKFAK</sequence>
<reference evidence="1 2" key="1">
    <citation type="submission" date="2020-04" db="EMBL/GenBank/DDBJ databases">
        <title>Flammeovirga sp. SR4, a novel species isolated from seawater.</title>
        <authorList>
            <person name="Wang X."/>
        </authorList>
    </citation>
    <scope>NUCLEOTIDE SEQUENCE [LARGE SCALE GENOMIC DNA]</scope>
    <source>
        <strain evidence="1 2">ATCC 23126</strain>
    </source>
</reference>
<dbReference type="EMBL" id="JABANE010000064">
    <property type="protein sequence ID" value="NME70448.1"/>
    <property type="molecule type" value="Genomic_DNA"/>
</dbReference>